<comment type="caution">
    <text evidence="1">The sequence shown here is derived from an EMBL/GenBank/DDBJ whole genome shotgun (WGS) entry which is preliminary data.</text>
</comment>
<dbReference type="AlphaFoldDB" id="A0AA86NSP5"/>
<sequence length="113" mass="13077">MLIKYDKSCSTRQIAIIGNFVRNCGMLCNITTEFLLLFVLILASLHLSLITTLIPDFIQNQSSFLNLQPKYWKIYLNLLGQVFQEPLFNLYLKQSTRVNLIYDVQISMKLVVA</sequence>
<dbReference type="EMBL" id="CATOUU010000321">
    <property type="protein sequence ID" value="CAI9924751.1"/>
    <property type="molecule type" value="Genomic_DNA"/>
</dbReference>
<dbReference type="Proteomes" id="UP001642409">
    <property type="component" value="Unassembled WGS sequence"/>
</dbReference>
<protein>
    <submittedName>
        <fullName evidence="2">Hypothetical_protein</fullName>
    </submittedName>
</protein>
<evidence type="ECO:0000313" key="1">
    <source>
        <dbReference type="EMBL" id="CAI9924751.1"/>
    </source>
</evidence>
<keyword evidence="3" id="KW-1185">Reference proteome</keyword>
<gene>
    <name evidence="1" type="ORF">HINF_LOCUS12396</name>
    <name evidence="2" type="ORF">HINF_LOCUS54772</name>
</gene>
<organism evidence="1">
    <name type="scientific">Hexamita inflata</name>
    <dbReference type="NCBI Taxonomy" id="28002"/>
    <lineage>
        <taxon>Eukaryota</taxon>
        <taxon>Metamonada</taxon>
        <taxon>Diplomonadida</taxon>
        <taxon>Hexamitidae</taxon>
        <taxon>Hexamitinae</taxon>
        <taxon>Hexamita</taxon>
    </lineage>
</organism>
<evidence type="ECO:0000313" key="2">
    <source>
        <dbReference type="EMBL" id="CAL6070755.1"/>
    </source>
</evidence>
<evidence type="ECO:0000313" key="3">
    <source>
        <dbReference type="Proteomes" id="UP001642409"/>
    </source>
</evidence>
<dbReference type="EMBL" id="CAXDID020000286">
    <property type="protein sequence ID" value="CAL6070755.1"/>
    <property type="molecule type" value="Genomic_DNA"/>
</dbReference>
<reference evidence="2 3" key="2">
    <citation type="submission" date="2024-07" db="EMBL/GenBank/DDBJ databases">
        <authorList>
            <person name="Akdeniz Z."/>
        </authorList>
    </citation>
    <scope>NUCLEOTIDE SEQUENCE [LARGE SCALE GENOMIC DNA]</scope>
</reference>
<proteinExistence type="predicted"/>
<reference evidence="1" key="1">
    <citation type="submission" date="2023-06" db="EMBL/GenBank/DDBJ databases">
        <authorList>
            <person name="Kurt Z."/>
        </authorList>
    </citation>
    <scope>NUCLEOTIDE SEQUENCE</scope>
</reference>
<accession>A0AA86NSP5</accession>
<name>A0AA86NSP5_9EUKA</name>